<dbReference type="PANTHER" id="PTHR35116:SF2">
    <property type="entry name" value="ATP-DEPENDENT HELICASE FAMILY PROTEIN-RELATED"/>
    <property type="match status" value="1"/>
</dbReference>
<dbReference type="InterPro" id="IPR001650">
    <property type="entry name" value="Helicase_C-like"/>
</dbReference>
<feature type="compositionally biased region" description="Polar residues" evidence="8">
    <location>
        <begin position="28"/>
        <end position="61"/>
    </location>
</feature>
<feature type="region of interest" description="Disordered" evidence="8">
    <location>
        <begin position="1"/>
        <end position="250"/>
    </location>
</feature>
<feature type="compositionally biased region" description="Polar residues" evidence="8">
    <location>
        <begin position="2027"/>
        <end position="2042"/>
    </location>
</feature>
<dbReference type="Gene3D" id="3.40.50.10810">
    <property type="entry name" value="Tandem AAA-ATPase domain"/>
    <property type="match status" value="1"/>
</dbReference>
<evidence type="ECO:0000313" key="12">
    <source>
        <dbReference type="EMBL" id="KAF9598150.1"/>
    </source>
</evidence>
<dbReference type="SUPFAM" id="SSF57903">
    <property type="entry name" value="FYVE/PHD zinc finger"/>
    <property type="match status" value="1"/>
</dbReference>
<gene>
    <name evidence="12" type="ORF">IFM89_025590</name>
</gene>
<sequence>MTLVTRSGCKLKDVGNNSKGENIGIKGSTASGSTNSDTSILRRSTRETPSNKQRDSSPLNTRKSERIEKRTPPTPPIKRKSERVEKQKMPSPLRRSERGENSRSSCSSESKKSENGLELLDTKNKKDLRDNNGRRRTTDNPRDRKRNGQTDRRPAHLLLGKKRLDARSYRESLRQEQPTKNQEADLNKKKLEEHDDTSQGDTDHTEAGTSKEVKDGADCVRNMEEVEEKDAGEGSKVAVEGPSSGLRKLDLGMSNVLGEVEPSLVGRKRRRHSDELCESNNEQGSPVSKCEDNSLESSKEVCAEAETAQLDCSARENCPNVSITSEGRSRSGDQCLKRASDVGNSKRKRKRKPEGSNSDSDASVPAANEEIYTSGNAVTSANALNSPPSERTRSTYLELCDACTKRKRLEVDSQKCNMCSCSSGGNHNSCSDPSPEEVHQHAAFFSNPENEEMPITCVLNNENKTDADQIEKKSGDDVHLLKNELLPEVERNYVPDQTHLDNTAEISTPLATDGSEHGSRDGLGLNEESCKMLRLEESSVNTQTECDHNACVVCKLGGKLLCCDGKGCKRNYHLDCLDPPFKVVPLGVWHCSQCIKKKIQFGVHSVSKGVESLWDIREEEVSDCEGIQKQKKYLVKYKGLAHVHNKWILEHQLLLEAPVLVAKFKKHQVLKSEWTTPHRLLQKREYEWFVKWSGLGYEHATWELEDAPFLRSPEAGTLITDYESRHQKAISASNPSREKLLEQRKFTSFKLSKLPGGSVSGPDNDHLNFVNKLREYWHKNQNAVVVDDQAEFKQSAPSVNVVIYTGNKEVRESVRALEFYEDGGCVMLQVLLSPIDAIIEDQESLELIGWEAIIVDECHRSRMSRYFEQIRMLTNGFRLLFLNGPVKENIVEYQNLLSFLESGSDRNGDANLKIDSVKNDSGHSISKLKERFSHFVACERKSVSSKFVEYWVPVQLSNVQLEQYCASLLANSISLRSCSKSDPVGALRDILISVRKCCDHPYLVDESLQSLLMKDLPEVKYLDVGVNASGKLQVLDKILPEIKKRGLRVLILFQSIGGSGRNSIGDILDDFLRQRFGPDSYERIDSVLVNSRKQAALNMFNSKDRGRFVFLIENRACLPSIKLSSVDMVILFDSDWNPLNDLRALQRITIDTQFDQLKVFRFYSSCTVEEKVLSFAKQEMILDSNVQNINRTTSHTLLLWGAQFLFHKLDEFHGGCTQSSASNVSCEQLFVNDIVQDMLRQLPNCAEDNGPKNCKYVRKAEQSGAFYSGDILLLGEREMQSRVDELPHVLWANVLDGRHPQWRYTSGSSQRNRKKVQKFDDLPLKPQVENDEIVKKRKKVDTNTLDPNTPESCLDEKRNIVRMEREGTPRTQVGNGSQNLLTSIADTNSMNQSVSDQPMVESEGTRNIHDSKKDLHLSLKPLISKLCEILQLPEDVKSMAGKFLEYIVYKHRISREPVTIFQAFQISLCWSAASLMKYKMSRKDSLSFLKQHFNFQCKEEETQSVYSKLRTLKKLFSQTKSVESISADNSSPRDKEKHFMSVGAKQSTFSAHHELEDGEIGESRQCFVQQNSAKKKQDAEAVNAKISLKNNLSMNFKVKKIHRRRMRKLYQKQMEEFEKFNKSREKIMEKEIAELDRQHKLESILIRNIHNQISIRLEKLKAVDEEFARKKEELNIHLEKQQKKLEDMQRTAREEETRMNDHWLEEAKSGRSVDAYDKEHLSESGFRMESMEELEHVVVSHEVSGSGLRAEHLNDCEHDEVGCENATTSSRTSSENSDTNGAVSVLPSEGVTVETSAVVPDKLLGAEASELPPLTIQSCEKGVAMDTLVPEDTADTRPDQQSRLAGCDCDSTFSEQTAVAPLGQDHAAPSQDDQVPLLQRTYVQWHTDMFFVGGSCPHKWLSRLSSLRVGCVPVSEQAQPSIPEVRLIETQGCEVQNSLQAHIQSSLPTCAVLSGLVDDNTPVLPPAVQLNRSPLVAQPSNEECQPDISVPTVVNPEETSESSQQFESEIQVPPEEQDVIINHSCPVSDNQLMHDGSQQTQVRVPATDPASTEQSPSPPAEQSPADVPASIERHNCLQQYEAQIHPPVGDRDPMHDTQSRVTSAQPTEVASHPALRVQPDLFNDSVSQSSGQSQLHLPTVSAATGSGSHLSDYRSMGILPEFRPHPPHIAPVASRTPQQFCHDPLQNELGRIRREEEQANKMHEDEKQRLTFEREKEIEVIRQKYSVMLQDAEVEFKERKNALETNYNIVHMNRILAEAFRFKCDNRMAVAPGLPQGAPPGSMQQAFHSSSPQIAERPVPIMPGAPTSPPVQMVHQSSALFSSNPVRSHFGQVLSPSGNQQTGSEMRSPAPHLQPFRPTTFVAAPSLSPVSSVLPGQQTLGVPTSASSVRPQHTPHVPPSMGPFSRTHQSENMTALRGSHSSLSALELLMDTDRHPSPNQPTLLPPLRDIGQTSDTWGMAEPTLIGTLRGPAVHSANAAGIVCLSDDD</sequence>
<dbReference type="InterPro" id="IPR038718">
    <property type="entry name" value="SNF2-like_sf"/>
</dbReference>
<evidence type="ECO:0000259" key="10">
    <source>
        <dbReference type="PROSITE" id="PS50016"/>
    </source>
</evidence>
<evidence type="ECO:0000256" key="3">
    <source>
        <dbReference type="ARBA" id="ARBA00022771"/>
    </source>
</evidence>
<evidence type="ECO:0000256" key="8">
    <source>
        <dbReference type="SAM" id="MobiDB-lite"/>
    </source>
</evidence>
<accession>A0A835LKF0</accession>
<feature type="region of interest" description="Disordered" evidence="8">
    <location>
        <begin position="263"/>
        <end position="292"/>
    </location>
</feature>
<keyword evidence="2" id="KW-0677">Repeat</keyword>
<feature type="compositionally biased region" description="Basic and acidic residues" evidence="8">
    <location>
        <begin position="62"/>
        <end position="71"/>
    </location>
</feature>
<comment type="caution">
    <text evidence="12">The sequence shown here is derived from an EMBL/GenBank/DDBJ whole genome shotgun (WGS) entry which is preliminary data.</text>
</comment>
<feature type="compositionally biased region" description="Basic and acidic residues" evidence="8">
    <location>
        <begin position="82"/>
        <end position="101"/>
    </location>
</feature>
<dbReference type="InterPro" id="IPR000330">
    <property type="entry name" value="SNF2_N"/>
</dbReference>
<dbReference type="PROSITE" id="PS50016">
    <property type="entry name" value="ZF_PHD_2"/>
    <property type="match status" value="1"/>
</dbReference>
<keyword evidence="1" id="KW-0479">Metal-binding</keyword>
<dbReference type="InterPro" id="IPR011011">
    <property type="entry name" value="Znf_FYVE_PHD"/>
</dbReference>
<dbReference type="OrthoDB" id="885191at2759"/>
<feature type="domain" description="Chromo" evidence="9">
    <location>
        <begin position="675"/>
        <end position="734"/>
    </location>
</feature>
<feature type="coiled-coil region" evidence="7">
    <location>
        <begin position="2185"/>
        <end position="2213"/>
    </location>
</feature>
<dbReference type="InterPro" id="IPR056882">
    <property type="entry name" value="MOM1_dom"/>
</dbReference>
<dbReference type="Gene3D" id="2.40.50.40">
    <property type="match status" value="2"/>
</dbReference>
<feature type="region of interest" description="Disordered" evidence="8">
    <location>
        <begin position="2085"/>
        <end position="2112"/>
    </location>
</feature>
<dbReference type="Gene3D" id="3.30.40.10">
    <property type="entry name" value="Zinc/RING finger domain, C3HC4 (zinc finger)"/>
    <property type="match status" value="1"/>
</dbReference>
<evidence type="ECO:0008006" key="14">
    <source>
        <dbReference type="Google" id="ProtNLM"/>
    </source>
</evidence>
<dbReference type="SMART" id="SM00298">
    <property type="entry name" value="CHROMO"/>
    <property type="match status" value="2"/>
</dbReference>
<dbReference type="SUPFAM" id="SSF52540">
    <property type="entry name" value="P-loop containing nucleoside triphosphate hydrolases"/>
    <property type="match status" value="2"/>
</dbReference>
<evidence type="ECO:0000256" key="5">
    <source>
        <dbReference type="ARBA" id="ARBA00022833"/>
    </source>
</evidence>
<dbReference type="InterPro" id="IPR016197">
    <property type="entry name" value="Chromo-like_dom_sf"/>
</dbReference>
<dbReference type="InterPro" id="IPR013083">
    <property type="entry name" value="Znf_RING/FYVE/PHD"/>
</dbReference>
<protein>
    <recommendedName>
        <fullName evidence="14">Helicase protein MOM1</fullName>
    </recommendedName>
</protein>
<evidence type="ECO:0000256" key="4">
    <source>
        <dbReference type="ARBA" id="ARBA00022801"/>
    </source>
</evidence>
<feature type="compositionally biased region" description="Basic and acidic residues" evidence="8">
    <location>
        <begin position="109"/>
        <end position="154"/>
    </location>
</feature>
<dbReference type="Pfam" id="PF25029">
    <property type="entry name" value="MOM1"/>
    <property type="match status" value="1"/>
</dbReference>
<dbReference type="InterPro" id="IPR019787">
    <property type="entry name" value="Znf_PHD-finger"/>
</dbReference>
<feature type="compositionally biased region" description="Basic and acidic residues" evidence="8">
    <location>
        <begin position="327"/>
        <end position="340"/>
    </location>
</feature>
<dbReference type="Pfam" id="PF00271">
    <property type="entry name" value="Helicase_C"/>
    <property type="match status" value="1"/>
</dbReference>
<keyword evidence="3 6" id="KW-0863">Zinc-finger</keyword>
<keyword evidence="13" id="KW-1185">Reference proteome</keyword>
<dbReference type="GO" id="GO:0031507">
    <property type="term" value="P:heterochromatin formation"/>
    <property type="evidence" value="ECO:0007669"/>
    <property type="project" value="InterPro"/>
</dbReference>
<dbReference type="Pfam" id="PF00176">
    <property type="entry name" value="SNF2-rel_dom"/>
    <property type="match status" value="1"/>
</dbReference>
<reference evidence="12 13" key="1">
    <citation type="submission" date="2020-10" db="EMBL/GenBank/DDBJ databases">
        <title>The Coptis chinensis genome and diversification of protoberbering-type alkaloids.</title>
        <authorList>
            <person name="Wang B."/>
            <person name="Shu S."/>
            <person name="Song C."/>
            <person name="Liu Y."/>
        </authorList>
    </citation>
    <scope>NUCLEOTIDE SEQUENCE [LARGE SCALE GENOMIC DNA]</scope>
    <source>
        <strain evidence="12">HL-2020</strain>
        <tissue evidence="12">Leaf</tissue>
    </source>
</reference>
<feature type="coiled-coil region" evidence="7">
    <location>
        <begin position="1660"/>
        <end position="1698"/>
    </location>
</feature>
<feature type="domain" description="PHD-type" evidence="10">
    <location>
        <begin position="548"/>
        <end position="597"/>
    </location>
</feature>
<feature type="region of interest" description="Disordered" evidence="8">
    <location>
        <begin position="1764"/>
        <end position="1784"/>
    </location>
</feature>
<name>A0A835LKF0_9MAGN</name>
<dbReference type="GO" id="GO:0016787">
    <property type="term" value="F:hydrolase activity"/>
    <property type="evidence" value="ECO:0007669"/>
    <property type="project" value="UniProtKB-KW"/>
</dbReference>
<dbReference type="GO" id="GO:0005524">
    <property type="term" value="F:ATP binding"/>
    <property type="evidence" value="ECO:0007669"/>
    <property type="project" value="InterPro"/>
</dbReference>
<dbReference type="GO" id="GO:0008270">
    <property type="term" value="F:zinc ion binding"/>
    <property type="evidence" value="ECO:0007669"/>
    <property type="project" value="UniProtKB-KW"/>
</dbReference>
<dbReference type="Pfam" id="PF00628">
    <property type="entry name" value="PHD"/>
    <property type="match status" value="1"/>
</dbReference>
<dbReference type="PROSITE" id="PS50013">
    <property type="entry name" value="CHROMO_2"/>
    <property type="match status" value="1"/>
</dbReference>
<dbReference type="Gene3D" id="6.10.250.1310">
    <property type="match status" value="1"/>
</dbReference>
<dbReference type="PROSITE" id="PS51194">
    <property type="entry name" value="HELICASE_CTER"/>
    <property type="match status" value="1"/>
</dbReference>
<dbReference type="PANTHER" id="PTHR35116">
    <property type="entry name" value="HELICASE PROTEIN MOM1"/>
    <property type="match status" value="1"/>
</dbReference>
<evidence type="ECO:0000256" key="7">
    <source>
        <dbReference type="SAM" id="Coils"/>
    </source>
</evidence>
<dbReference type="InterPro" id="IPR027417">
    <property type="entry name" value="P-loop_NTPase"/>
</dbReference>
<keyword evidence="5" id="KW-0862">Zinc</keyword>
<feature type="region of interest" description="Disordered" evidence="8">
    <location>
        <begin position="2027"/>
        <end position="2067"/>
    </location>
</feature>
<dbReference type="EMBL" id="JADFTS010000007">
    <property type="protein sequence ID" value="KAF9598150.1"/>
    <property type="molecule type" value="Genomic_DNA"/>
</dbReference>
<evidence type="ECO:0000259" key="11">
    <source>
        <dbReference type="PROSITE" id="PS51194"/>
    </source>
</evidence>
<organism evidence="12 13">
    <name type="scientific">Coptis chinensis</name>
    <dbReference type="NCBI Taxonomy" id="261450"/>
    <lineage>
        <taxon>Eukaryota</taxon>
        <taxon>Viridiplantae</taxon>
        <taxon>Streptophyta</taxon>
        <taxon>Embryophyta</taxon>
        <taxon>Tracheophyta</taxon>
        <taxon>Spermatophyta</taxon>
        <taxon>Magnoliopsida</taxon>
        <taxon>Ranunculales</taxon>
        <taxon>Ranunculaceae</taxon>
        <taxon>Coptidoideae</taxon>
        <taxon>Coptis</taxon>
    </lineage>
</organism>
<feature type="compositionally biased region" description="Basic and acidic residues" evidence="8">
    <location>
        <begin position="2088"/>
        <end position="2098"/>
    </location>
</feature>
<proteinExistence type="predicted"/>
<feature type="compositionally biased region" description="Polar residues" evidence="8">
    <location>
        <begin position="2099"/>
        <end position="2108"/>
    </location>
</feature>
<evidence type="ECO:0000256" key="2">
    <source>
        <dbReference type="ARBA" id="ARBA00022737"/>
    </source>
</evidence>
<feature type="region of interest" description="Disordered" evidence="8">
    <location>
        <begin position="322"/>
        <end position="366"/>
    </location>
</feature>
<dbReference type="SUPFAM" id="SSF54160">
    <property type="entry name" value="Chromo domain-like"/>
    <property type="match status" value="2"/>
</dbReference>
<evidence type="ECO:0000313" key="13">
    <source>
        <dbReference type="Proteomes" id="UP000631114"/>
    </source>
</evidence>
<dbReference type="PROSITE" id="PS01359">
    <property type="entry name" value="ZF_PHD_1"/>
    <property type="match status" value="1"/>
</dbReference>
<dbReference type="SMART" id="SM00249">
    <property type="entry name" value="PHD"/>
    <property type="match status" value="1"/>
</dbReference>
<dbReference type="InterPro" id="IPR000953">
    <property type="entry name" value="Chromo/chromo_shadow_dom"/>
</dbReference>
<dbReference type="InterPro" id="IPR019786">
    <property type="entry name" value="Zinc_finger_PHD-type_CS"/>
</dbReference>
<feature type="compositionally biased region" description="Polar residues" evidence="8">
    <location>
        <begin position="2382"/>
        <end position="2391"/>
    </location>
</feature>
<dbReference type="CDD" id="cd18793">
    <property type="entry name" value="SF2_C_SNF"/>
    <property type="match status" value="1"/>
</dbReference>
<dbReference type="Gene3D" id="3.40.50.300">
    <property type="entry name" value="P-loop containing nucleotide triphosphate hydrolases"/>
    <property type="match status" value="1"/>
</dbReference>
<dbReference type="InterPro" id="IPR001965">
    <property type="entry name" value="Znf_PHD"/>
</dbReference>
<evidence type="ECO:0000256" key="1">
    <source>
        <dbReference type="ARBA" id="ARBA00022723"/>
    </source>
</evidence>
<feature type="region of interest" description="Disordered" evidence="8">
    <location>
        <begin position="1977"/>
        <end position="2012"/>
    </location>
</feature>
<dbReference type="InterPro" id="IPR039322">
    <property type="entry name" value="MOM1"/>
</dbReference>
<feature type="compositionally biased region" description="Low complexity" evidence="8">
    <location>
        <begin position="2001"/>
        <end position="2011"/>
    </location>
</feature>
<feature type="region of interest" description="Disordered" evidence="8">
    <location>
        <begin position="2382"/>
        <end position="2404"/>
    </location>
</feature>
<feature type="compositionally biased region" description="Polar residues" evidence="8">
    <location>
        <begin position="1765"/>
        <end position="1782"/>
    </location>
</feature>
<dbReference type="Proteomes" id="UP000631114">
    <property type="component" value="Unassembled WGS sequence"/>
</dbReference>
<feature type="compositionally biased region" description="Basic and acidic residues" evidence="8">
    <location>
        <begin position="182"/>
        <end position="233"/>
    </location>
</feature>
<keyword evidence="4" id="KW-0378">Hydrolase</keyword>
<evidence type="ECO:0000256" key="6">
    <source>
        <dbReference type="PROSITE-ProRule" id="PRU00146"/>
    </source>
</evidence>
<feature type="domain" description="Helicase C-terminal" evidence="11">
    <location>
        <begin position="1034"/>
        <end position="1197"/>
    </location>
</feature>
<evidence type="ECO:0000259" key="9">
    <source>
        <dbReference type="PROSITE" id="PS50013"/>
    </source>
</evidence>
<dbReference type="InterPro" id="IPR049730">
    <property type="entry name" value="SNF2/RAD54-like_C"/>
</dbReference>
<keyword evidence="7" id="KW-0175">Coiled coil</keyword>
<feature type="compositionally biased region" description="Basic and acidic residues" evidence="8">
    <location>
        <begin position="162"/>
        <end position="174"/>
    </location>
</feature>